<evidence type="ECO:0000256" key="5">
    <source>
        <dbReference type="SAM" id="Coils"/>
    </source>
</evidence>
<feature type="coiled-coil region" evidence="5">
    <location>
        <begin position="2225"/>
        <end position="2260"/>
    </location>
</feature>
<dbReference type="GO" id="GO:0005524">
    <property type="term" value="F:ATP binding"/>
    <property type="evidence" value="ECO:0007669"/>
    <property type="project" value="UniProtKB-KW"/>
</dbReference>
<feature type="compositionally biased region" description="Low complexity" evidence="6">
    <location>
        <begin position="2098"/>
        <end position="2107"/>
    </location>
</feature>
<evidence type="ECO:0000256" key="4">
    <source>
        <dbReference type="ARBA" id="ARBA00022840"/>
    </source>
</evidence>
<dbReference type="Pfam" id="PF00004">
    <property type="entry name" value="AAA"/>
    <property type="match status" value="3"/>
</dbReference>
<dbReference type="Proteomes" id="UP000256645">
    <property type="component" value="Unassembled WGS sequence"/>
</dbReference>
<dbReference type="Pfam" id="PF13086">
    <property type="entry name" value="AAA_11"/>
    <property type="match status" value="1"/>
</dbReference>
<feature type="region of interest" description="Disordered" evidence="6">
    <location>
        <begin position="1174"/>
        <end position="1258"/>
    </location>
</feature>
<dbReference type="Gene3D" id="1.10.8.60">
    <property type="match status" value="2"/>
</dbReference>
<dbReference type="PANTHER" id="PTHR43392:SF2">
    <property type="entry name" value="AAA-TYPE ATPASE FAMILY PROTEIN _ ANKYRIN REPEAT FAMILY PROTEIN"/>
    <property type="match status" value="1"/>
</dbReference>
<evidence type="ECO:0000256" key="3">
    <source>
        <dbReference type="ARBA" id="ARBA00022806"/>
    </source>
</evidence>
<dbReference type="InterPro" id="IPR003593">
    <property type="entry name" value="AAA+_ATPase"/>
</dbReference>
<feature type="domain" description="AAA+ ATPase" evidence="7">
    <location>
        <begin position="1853"/>
        <end position="1990"/>
    </location>
</feature>
<dbReference type="FunFam" id="3.40.50.300:FF:001660">
    <property type="entry name" value="NF-X1 finger and helicase protein, putative"/>
    <property type="match status" value="1"/>
</dbReference>
<keyword evidence="4" id="KW-0067">ATP-binding</keyword>
<dbReference type="InterPro" id="IPR003959">
    <property type="entry name" value="ATPase_AAA_core"/>
</dbReference>
<dbReference type="SUPFAM" id="SSF52540">
    <property type="entry name" value="P-loop containing nucleoside triphosphate hydrolases"/>
    <property type="match status" value="4"/>
</dbReference>
<dbReference type="EMBL" id="PDLM01000011">
    <property type="protein sequence ID" value="RDW66353.1"/>
    <property type="molecule type" value="Genomic_DNA"/>
</dbReference>
<dbReference type="Pfam" id="PF17866">
    <property type="entry name" value="AAA_lid_6"/>
    <property type="match status" value="2"/>
</dbReference>
<dbReference type="InterPro" id="IPR050773">
    <property type="entry name" value="CbxX/CfxQ_RuBisCO_ESX"/>
</dbReference>
<dbReference type="InterPro" id="IPR041627">
    <property type="entry name" value="AAA_lid_6"/>
</dbReference>
<dbReference type="CDD" id="cd18808">
    <property type="entry name" value="SF1_C_Upf1"/>
    <property type="match status" value="1"/>
</dbReference>
<dbReference type="SMART" id="SM00382">
    <property type="entry name" value="AAA"/>
    <property type="match status" value="4"/>
</dbReference>
<keyword evidence="3" id="KW-0347">Helicase</keyword>
<dbReference type="InterPro" id="IPR000641">
    <property type="entry name" value="CbxX/CfxQ"/>
</dbReference>
<keyword evidence="3" id="KW-0378">Hydrolase</keyword>
<feature type="coiled-coil region" evidence="5">
    <location>
        <begin position="2160"/>
        <end position="2197"/>
    </location>
</feature>
<keyword evidence="5" id="KW-0175">Coiled coil</keyword>
<feature type="domain" description="AAA+ ATPase" evidence="7">
    <location>
        <begin position="1574"/>
        <end position="1721"/>
    </location>
</feature>
<comment type="similarity">
    <text evidence="1">Belongs to the CbxX/CfxQ family.</text>
</comment>
<dbReference type="InterPro" id="IPR047187">
    <property type="entry name" value="SF1_C_Upf1"/>
</dbReference>
<feature type="compositionally biased region" description="Basic and acidic residues" evidence="6">
    <location>
        <begin position="1219"/>
        <end position="1233"/>
    </location>
</feature>
<comment type="caution">
    <text evidence="8">The sequence shown here is derived from an EMBL/GenBank/DDBJ whole genome shotgun (WGS) entry which is preliminary data.</text>
</comment>
<organism evidence="8 9">
    <name type="scientific">Coleophoma cylindrospora</name>
    <dbReference type="NCBI Taxonomy" id="1849047"/>
    <lineage>
        <taxon>Eukaryota</taxon>
        <taxon>Fungi</taxon>
        <taxon>Dikarya</taxon>
        <taxon>Ascomycota</taxon>
        <taxon>Pezizomycotina</taxon>
        <taxon>Leotiomycetes</taxon>
        <taxon>Helotiales</taxon>
        <taxon>Dermateaceae</taxon>
        <taxon>Coleophoma</taxon>
    </lineage>
</organism>
<protein>
    <recommendedName>
        <fullName evidence="7">AAA+ ATPase domain-containing protein</fullName>
    </recommendedName>
</protein>
<feature type="compositionally biased region" description="Pro residues" evidence="6">
    <location>
        <begin position="2108"/>
        <end position="2117"/>
    </location>
</feature>
<name>A0A3D8QWZ5_9HELO</name>
<dbReference type="OrthoDB" id="2423195at2759"/>
<evidence type="ECO:0000256" key="6">
    <source>
        <dbReference type="SAM" id="MobiDB-lite"/>
    </source>
</evidence>
<feature type="compositionally biased region" description="Basic and acidic residues" evidence="6">
    <location>
        <begin position="1178"/>
        <end position="1207"/>
    </location>
</feature>
<feature type="coiled-coil region" evidence="5">
    <location>
        <begin position="1111"/>
        <end position="1138"/>
    </location>
</feature>
<dbReference type="GO" id="GO:0004386">
    <property type="term" value="F:helicase activity"/>
    <property type="evidence" value="ECO:0007669"/>
    <property type="project" value="InterPro"/>
</dbReference>
<gene>
    <name evidence="8" type="ORF">BP6252_09988</name>
</gene>
<reference evidence="8 9" key="1">
    <citation type="journal article" date="2018" name="IMA Fungus">
        <title>IMA Genome-F 9: Draft genome sequence of Annulohypoxylon stygium, Aspergillus mulundensis, Berkeleyomyces basicola (syn. Thielaviopsis basicola), Ceratocystis smalleyi, two Cercospora beticola strains, Coleophoma cylindrospora, Fusarium fracticaudum, Phialophora cf. hyalina, and Morchella septimelata.</title>
        <authorList>
            <person name="Wingfield B.D."/>
            <person name="Bills G.F."/>
            <person name="Dong Y."/>
            <person name="Huang W."/>
            <person name="Nel W.J."/>
            <person name="Swalarsk-Parry B.S."/>
            <person name="Vaghefi N."/>
            <person name="Wilken P.M."/>
            <person name="An Z."/>
            <person name="de Beer Z.W."/>
            <person name="De Vos L."/>
            <person name="Chen L."/>
            <person name="Duong T.A."/>
            <person name="Gao Y."/>
            <person name="Hammerbacher A."/>
            <person name="Kikkert J.R."/>
            <person name="Li Y."/>
            <person name="Li H."/>
            <person name="Li K."/>
            <person name="Li Q."/>
            <person name="Liu X."/>
            <person name="Ma X."/>
            <person name="Naidoo K."/>
            <person name="Pethybridge S.J."/>
            <person name="Sun J."/>
            <person name="Steenkamp E.T."/>
            <person name="van der Nest M.A."/>
            <person name="van Wyk S."/>
            <person name="Wingfield M.J."/>
            <person name="Xiong C."/>
            <person name="Yue Q."/>
            <person name="Zhang X."/>
        </authorList>
    </citation>
    <scope>NUCLEOTIDE SEQUENCE [LARGE SCALE GENOMIC DNA]</scope>
    <source>
        <strain evidence="8 9">BP6252</strain>
    </source>
</reference>
<dbReference type="InterPro" id="IPR027417">
    <property type="entry name" value="P-loop_NTPase"/>
</dbReference>
<dbReference type="CDD" id="cd00009">
    <property type="entry name" value="AAA"/>
    <property type="match status" value="2"/>
</dbReference>
<accession>A0A3D8QWZ5</accession>
<evidence type="ECO:0000256" key="1">
    <source>
        <dbReference type="ARBA" id="ARBA00010378"/>
    </source>
</evidence>
<sequence length="2293" mass="256272">MIVPSSNDERARKLAKFFNDVIHERRTLSTSRDGKLFIEAICGQEDGPTCVHRILSSPGGQAALRSSVIFDTSTVFMNDNAVSLLQFLQDPSLESIDSGSVLAQVLLNMVDPPFFWDAFTKLFKEGALTPDAAHCYSWLLLQLVRLPSIQSSQYMRSANSDGILDAILKSSDGKTRILGQKIKYALPLDALQLSQDAEAMPGGRHDNDHTDYRAVSIMPTSDELLSKDRPFFRTVDYLDNSDLEPTREALHMDNQFRLLREDMLGDIREEMSALTGSKQGRHRGVILDGLFLADVAMGTARKRIPWGLVLSCPDTLPVLQKVEPDKRLKFLKNNRHILRQGNLACLFLDDEPAAFPTIYRDENRLSKTPATVVLQFPNDSTLQYALLKIRTASSVKLVQLDSAIFAFEPFLHRLQGMKQISLAEELLHWKDGVDLKAPTFQPTKILRKLQNHPRQDLKKLLSLQKSVVLDDSQMKSLCSSLAQRVSLVQGPPGTGKSFIGALVAKTLHDFTEEVILIVCFTNHALDQFLEDLMDIGIPSACMVRLGGQSTPRTKPLTLREQTGTKLTASHWSMIDKIKRRLDGLETRLKEAFLRYSSVNLNKSHLMEYLEFLENDLPFYAALSIPQDPSGMVRVGKRGKAINQYYLLDRWMRGERDAGSLQQFQAGDTATVWAMTLEMRKAAITRWQSAIINDLVVEIREVGRDFNTAQAELDRIFEEKDCGIIKTKRIIACTTNGAAKYAAAIQSTSPGVVLVEEAGEILEAHILTALGPHTEQLILIGDHKQLRPKCSYELSVEQGDGFDLNRSLFERLVLKGFPHVTLSQQHRFYDNIMFVNHSHREIELKEKEMRDGKTSSKQNEFEGQMILKCVRYLAQQGYGSDKMVVLTPYLGQLKLLREQLSTENDPILNDLDNYDLIRAGLLTDLSSKTMKPQLRISTIDNYQGEESDIVLVSLTRSNNSRDIGFMAAPERLNVLLSRARNALIMVGDSETFINARKGKELWHKLFDMLKEGDHVYEGFPVRCEKHHTRKAILSRPDDFEIHCPDGGCREPCDVLLSCGIHQCPQSCHQLSDHSKVKCLAVMKNNCPKGHNQSWSCHLGAPPSCRQCKHEQRVADEIAQKELKEQAARAEKQENHLKAIAKINAEIESVNRCLEDMRLSSEQDAVLEQKRNDLAAVQNQREHTKSTKTTNREVKRQETPRIDASESVEHQPIAPQTGTKKGVDNAEGVKSEKKPITGQENSPSKIEWQRQKDQENANNPAIDKIMDMVGLEDVKAQVLRIKAKIETAIRQGTDLEKERLGLVLLGNPGTGKTTVARHYGKVLSSLKALPGSGFIETTGSGLANGGIAEVEKDLSKLEKSGGGVYFIDEAYQLTEEHNHGGKPVLDFLLTAIENSVGKVVFIFAGYRKEMEKFFEHNPGLPSRIPNTLHFEDYTDQELLSMLQHQMGRFYSRGIQIEEGMDGLYMRVVIRRLGRGRGRPGFGNARALENVFARIRDRQADRLTKERRAGQLPDDSLLTKEDLIGPDPSKALVNCDAWVELQKLTGLKAVKDSVKSMINLIMINYLRELQEKSPVELALNRLFLGSPGTGKTTVAKLYGRILCYLGLLTKGEVVVKNPSDFIGAHVGQSEVNTKKILSSTIGKVLVIDEAYMLGPSGETGGHTDSYRTAVIDTIVAEVQNVPGDDRCVLLLGYKPQMEQMFQKTNPGLTRRFQFDDAFYFEDFTDSELKEILRHKLSSQNLDASLGAVSTAIDVLNRARNGLNFGNGGEVENLISKAKKNYQTRQSLLPPAERSIDFTFERQDFDPEYDRASGAELHLTELFQGVVGCESIVSKLDGYLKVAKGMRAQGLDPRGSIPMNFIFRGPPGTGKTTTARKFGQLYYDLGFLAKAEVVECSATDLVGQYVGQTGPKTIQQLERGLGKVLFVDEAYRLGEGHFAHEAISELVDTMTKPQFAGKMVIILAGYDKDMNDLLKANEGLSSRFTDDIYFPPLSPDDCLRLLEAKVQESQISIPSLKDSNVYQNLLDIIAELSTLASWGNARDIQTLAKSMVRAVYQNTSTRVSQLTLPSQTALHCAQSMLNDRLARENTPIWQQRPASPTPKQAPAQSAQLPPPPPPANPPTQEATNTKAHPDNPPPLPTTHPNHPRDAGVSDEEWNQLQHSMKQNELDAQRSANELQALEQAQAAAQAAEEEATQTLAAVSRVRPNDDAQVQLQLQQREQGRIRELLAQRERQRVEEAVEKRKAEERARRAAEEKAQEKLRRTGVCVQGFRWVRQLGGYRCAGGSHFVSDAQLEG</sequence>
<dbReference type="FunFam" id="1.10.8.60:FF:000160">
    <property type="entry name" value="WGS project CABT00000000 data, contig 2.55"/>
    <property type="match status" value="1"/>
</dbReference>
<evidence type="ECO:0000256" key="2">
    <source>
        <dbReference type="ARBA" id="ARBA00022741"/>
    </source>
</evidence>
<feature type="domain" description="AAA+ ATPase" evidence="7">
    <location>
        <begin position="482"/>
        <end position="816"/>
    </location>
</feature>
<dbReference type="CDD" id="cd17936">
    <property type="entry name" value="EEXXEc_NFX1"/>
    <property type="match status" value="1"/>
</dbReference>
<dbReference type="GO" id="GO:0016887">
    <property type="term" value="F:ATP hydrolysis activity"/>
    <property type="evidence" value="ECO:0007669"/>
    <property type="project" value="InterPro"/>
</dbReference>
<feature type="domain" description="AAA+ ATPase" evidence="7">
    <location>
        <begin position="1296"/>
        <end position="1432"/>
    </location>
</feature>
<keyword evidence="9" id="KW-1185">Reference proteome</keyword>
<dbReference type="STRING" id="1849047.A0A3D8QWZ5"/>
<proteinExistence type="inferred from homology"/>
<dbReference type="Pfam" id="PF13087">
    <property type="entry name" value="AAA_12"/>
    <property type="match status" value="1"/>
</dbReference>
<evidence type="ECO:0000313" key="9">
    <source>
        <dbReference type="Proteomes" id="UP000256645"/>
    </source>
</evidence>
<dbReference type="CDD" id="cd06008">
    <property type="entry name" value="NF-X1-zinc-finger"/>
    <property type="match status" value="1"/>
</dbReference>
<dbReference type="InterPro" id="IPR041679">
    <property type="entry name" value="DNA2/NAM7-like_C"/>
</dbReference>
<dbReference type="InterPro" id="IPR041677">
    <property type="entry name" value="DNA2/NAM7_AAA_11"/>
</dbReference>
<keyword evidence="2" id="KW-0547">Nucleotide-binding</keyword>
<feature type="region of interest" description="Disordered" evidence="6">
    <location>
        <begin position="2090"/>
        <end position="2152"/>
    </location>
</feature>
<dbReference type="PRINTS" id="PR00819">
    <property type="entry name" value="CBXCFQXSUPER"/>
</dbReference>
<dbReference type="PANTHER" id="PTHR43392">
    <property type="entry name" value="AAA-TYPE ATPASE FAMILY PROTEIN / ANKYRIN REPEAT FAMILY PROTEIN"/>
    <property type="match status" value="1"/>
</dbReference>
<dbReference type="Gene3D" id="3.40.50.300">
    <property type="entry name" value="P-loop containing nucleotide triphosphate hydrolases"/>
    <property type="match status" value="6"/>
</dbReference>
<evidence type="ECO:0000313" key="8">
    <source>
        <dbReference type="EMBL" id="RDW66353.1"/>
    </source>
</evidence>
<dbReference type="FunFam" id="3.40.50.300:FF:000216">
    <property type="entry name" value="Type VII secretion ATPase EccA"/>
    <property type="match status" value="3"/>
</dbReference>
<evidence type="ECO:0000259" key="7">
    <source>
        <dbReference type="SMART" id="SM00382"/>
    </source>
</evidence>